<dbReference type="Pfam" id="PF00570">
    <property type="entry name" value="HRDC"/>
    <property type="match status" value="1"/>
</dbReference>
<evidence type="ECO:0000259" key="11">
    <source>
        <dbReference type="PROSITE" id="PS50967"/>
    </source>
</evidence>
<dbReference type="GO" id="GO:0006260">
    <property type="term" value="P:DNA replication"/>
    <property type="evidence" value="ECO:0000318"/>
    <property type="project" value="GO_Central"/>
</dbReference>
<dbReference type="InParanoid" id="B9SK67"/>
<dbReference type="eggNOG" id="KOG0351">
    <property type="taxonomic scope" value="Eukaryota"/>
</dbReference>
<dbReference type="Proteomes" id="UP000008311">
    <property type="component" value="Unassembled WGS sequence"/>
</dbReference>
<evidence type="ECO:0000256" key="9">
    <source>
        <dbReference type="ARBA" id="ARBA00034617"/>
    </source>
</evidence>
<evidence type="ECO:0000256" key="7">
    <source>
        <dbReference type="ARBA" id="ARBA00023125"/>
    </source>
</evidence>
<keyword evidence="4" id="KW-0378">Hydrolase</keyword>
<dbReference type="EC" id="5.6.2.4" evidence="10"/>
<dbReference type="NCBIfam" id="TIGR00614">
    <property type="entry name" value="recQ_fam"/>
    <property type="match status" value="1"/>
</dbReference>
<dbReference type="InterPro" id="IPR002121">
    <property type="entry name" value="HRDC_dom"/>
</dbReference>
<comment type="catalytic activity">
    <reaction evidence="9">
        <text>Couples ATP hydrolysis with the unwinding of duplex DNA by translocating in the 3'-5' direction.</text>
        <dbReference type="EC" id="5.6.2.4"/>
    </reaction>
</comment>
<evidence type="ECO:0000259" key="13">
    <source>
        <dbReference type="PROSITE" id="PS51194"/>
    </source>
</evidence>
<dbReference type="Gene3D" id="3.40.50.300">
    <property type="entry name" value="P-loop containing nucleotide triphosphate hydrolases"/>
    <property type="match status" value="2"/>
</dbReference>
<dbReference type="InterPro" id="IPR044876">
    <property type="entry name" value="HRDC_dom_sf"/>
</dbReference>
<dbReference type="PROSITE" id="PS51194">
    <property type="entry name" value="HELICASE_CTER"/>
    <property type="match status" value="1"/>
</dbReference>
<keyword evidence="6" id="KW-0067">ATP-binding</keyword>
<protein>
    <recommendedName>
        <fullName evidence="10">DNA 3'-5' helicase</fullName>
        <ecNumber evidence="10">5.6.2.4</ecNumber>
    </recommendedName>
</protein>
<dbReference type="PROSITE" id="PS50967">
    <property type="entry name" value="HRDC"/>
    <property type="match status" value="1"/>
</dbReference>
<feature type="domain" description="HRDC" evidence="11">
    <location>
        <begin position="452"/>
        <end position="532"/>
    </location>
</feature>
<evidence type="ECO:0000259" key="12">
    <source>
        <dbReference type="PROSITE" id="PS51192"/>
    </source>
</evidence>
<dbReference type="GO" id="GO:0005694">
    <property type="term" value="C:chromosome"/>
    <property type="evidence" value="ECO:0000318"/>
    <property type="project" value="GO_Central"/>
</dbReference>
<dbReference type="Gene3D" id="1.10.10.10">
    <property type="entry name" value="Winged helix-like DNA-binding domain superfamily/Winged helix DNA-binding domain"/>
    <property type="match status" value="1"/>
</dbReference>
<proteinExistence type="inferred from homology"/>
<dbReference type="GO" id="GO:0005524">
    <property type="term" value="F:ATP binding"/>
    <property type="evidence" value="ECO:0007669"/>
    <property type="project" value="UniProtKB-KW"/>
</dbReference>
<evidence type="ECO:0000313" key="14">
    <source>
        <dbReference type="EMBL" id="EEF35962.1"/>
    </source>
</evidence>
<feature type="domain" description="Helicase C-terminal" evidence="13">
    <location>
        <begin position="216"/>
        <end position="365"/>
    </location>
</feature>
<dbReference type="SMART" id="SM00490">
    <property type="entry name" value="HELICc"/>
    <property type="match status" value="1"/>
</dbReference>
<dbReference type="SMART" id="SM00341">
    <property type="entry name" value="HRDC"/>
    <property type="match status" value="1"/>
</dbReference>
<dbReference type="GO" id="GO:0009378">
    <property type="term" value="F:four-way junction helicase activity"/>
    <property type="evidence" value="ECO:0000318"/>
    <property type="project" value="GO_Central"/>
</dbReference>
<gene>
    <name evidence="14" type="ORF">RCOM_1027520</name>
</gene>
<dbReference type="Gene3D" id="1.10.150.80">
    <property type="entry name" value="HRDC domain"/>
    <property type="match status" value="1"/>
</dbReference>
<dbReference type="FunFam" id="3.40.50.300:FF:001450">
    <property type="entry name" value="ATP-dependent DNA helicase"/>
    <property type="match status" value="1"/>
</dbReference>
<organism evidence="14 15">
    <name type="scientific">Ricinus communis</name>
    <name type="common">Castor bean</name>
    <dbReference type="NCBI Taxonomy" id="3988"/>
    <lineage>
        <taxon>Eukaryota</taxon>
        <taxon>Viridiplantae</taxon>
        <taxon>Streptophyta</taxon>
        <taxon>Embryophyta</taxon>
        <taxon>Tracheophyta</taxon>
        <taxon>Spermatophyta</taxon>
        <taxon>Magnoliopsida</taxon>
        <taxon>eudicotyledons</taxon>
        <taxon>Gunneridae</taxon>
        <taxon>Pentapetalae</taxon>
        <taxon>rosids</taxon>
        <taxon>fabids</taxon>
        <taxon>Malpighiales</taxon>
        <taxon>Euphorbiaceae</taxon>
        <taxon>Acalyphoideae</taxon>
        <taxon>Acalypheae</taxon>
        <taxon>Ricinus</taxon>
    </lineage>
</organism>
<dbReference type="InterPro" id="IPR018982">
    <property type="entry name" value="RQC_domain"/>
</dbReference>
<evidence type="ECO:0000256" key="8">
    <source>
        <dbReference type="ARBA" id="ARBA00023235"/>
    </source>
</evidence>
<dbReference type="GO" id="GO:0000724">
    <property type="term" value="P:double-strand break repair via homologous recombination"/>
    <property type="evidence" value="ECO:0000318"/>
    <property type="project" value="GO_Central"/>
</dbReference>
<dbReference type="CDD" id="cd18794">
    <property type="entry name" value="SF2_C_RecQ"/>
    <property type="match status" value="1"/>
</dbReference>
<keyword evidence="15" id="KW-1185">Reference proteome</keyword>
<dbReference type="InterPro" id="IPR014001">
    <property type="entry name" value="Helicase_ATP-bd"/>
</dbReference>
<dbReference type="SUPFAM" id="SSF47819">
    <property type="entry name" value="HRDC-like"/>
    <property type="match status" value="1"/>
</dbReference>
<dbReference type="PANTHER" id="PTHR13710:SF120">
    <property type="entry name" value="BIFUNCTIONAL 3'-5' EXONUCLEASE_ATP-DEPENDENT HELICASE WRN"/>
    <property type="match status" value="1"/>
</dbReference>
<dbReference type="InterPro" id="IPR011545">
    <property type="entry name" value="DEAD/DEAH_box_helicase_dom"/>
</dbReference>
<evidence type="ECO:0000256" key="2">
    <source>
        <dbReference type="ARBA" id="ARBA00005446"/>
    </source>
</evidence>
<dbReference type="GO" id="GO:0043138">
    <property type="term" value="F:3'-5' DNA helicase activity"/>
    <property type="evidence" value="ECO:0000318"/>
    <property type="project" value="GO_Central"/>
</dbReference>
<dbReference type="PANTHER" id="PTHR13710">
    <property type="entry name" value="DNA HELICASE RECQ FAMILY MEMBER"/>
    <property type="match status" value="1"/>
</dbReference>
<evidence type="ECO:0000256" key="10">
    <source>
        <dbReference type="ARBA" id="ARBA00034808"/>
    </source>
</evidence>
<dbReference type="CDD" id="cd17920">
    <property type="entry name" value="DEXHc_RecQ"/>
    <property type="match status" value="1"/>
</dbReference>
<dbReference type="SMART" id="SM00956">
    <property type="entry name" value="RQC"/>
    <property type="match status" value="1"/>
</dbReference>
<evidence type="ECO:0000313" key="15">
    <source>
        <dbReference type="Proteomes" id="UP000008311"/>
    </source>
</evidence>
<dbReference type="InterPro" id="IPR036388">
    <property type="entry name" value="WH-like_DNA-bd_sf"/>
</dbReference>
<dbReference type="PROSITE" id="PS51192">
    <property type="entry name" value="HELICASE_ATP_BIND_1"/>
    <property type="match status" value="1"/>
</dbReference>
<dbReference type="GO" id="GO:0005634">
    <property type="term" value="C:nucleus"/>
    <property type="evidence" value="ECO:0000318"/>
    <property type="project" value="GO_Central"/>
</dbReference>
<name>B9SK67_RICCO</name>
<dbReference type="InterPro" id="IPR036390">
    <property type="entry name" value="WH_DNA-bd_sf"/>
</dbReference>
<feature type="domain" description="Helicase ATP-binding" evidence="12">
    <location>
        <begin position="22"/>
        <end position="189"/>
    </location>
</feature>
<dbReference type="Pfam" id="PF09382">
    <property type="entry name" value="RQC"/>
    <property type="match status" value="1"/>
</dbReference>
<dbReference type="SUPFAM" id="SSF46785">
    <property type="entry name" value="Winged helix' DNA-binding domain"/>
    <property type="match status" value="1"/>
</dbReference>
<evidence type="ECO:0000256" key="4">
    <source>
        <dbReference type="ARBA" id="ARBA00022801"/>
    </source>
</evidence>
<dbReference type="InterPro" id="IPR001650">
    <property type="entry name" value="Helicase_C-like"/>
</dbReference>
<dbReference type="InterPro" id="IPR010997">
    <property type="entry name" value="HRDC-like_sf"/>
</dbReference>
<dbReference type="InterPro" id="IPR029491">
    <property type="entry name" value="Helicase_HTH"/>
</dbReference>
<keyword evidence="8" id="KW-0413">Isomerase</keyword>
<dbReference type="STRING" id="3988.B9SK67"/>
<comment type="similarity">
    <text evidence="2">Belongs to the helicase family. RecQ subfamily.</text>
</comment>
<accession>B9SK67</accession>
<evidence type="ECO:0000256" key="3">
    <source>
        <dbReference type="ARBA" id="ARBA00022741"/>
    </source>
</evidence>
<keyword evidence="3" id="KW-0547">Nucleotide-binding</keyword>
<dbReference type="GO" id="GO:0005737">
    <property type="term" value="C:cytoplasm"/>
    <property type="evidence" value="ECO:0000318"/>
    <property type="project" value="GO_Central"/>
</dbReference>
<dbReference type="InterPro" id="IPR027417">
    <property type="entry name" value="P-loop_NTPase"/>
</dbReference>
<dbReference type="Pfam" id="PF14493">
    <property type="entry name" value="HTH_40"/>
    <property type="match status" value="1"/>
</dbReference>
<dbReference type="SMART" id="SM00487">
    <property type="entry name" value="DEXDc"/>
    <property type="match status" value="1"/>
</dbReference>
<sequence>MESALKKYFGFSGFRPYQKEVIEKILERKDCLVVMATGSGKSLCYQVPPLVAGKTAVVISPLISLMQDQVMALKQRGIRAEYLGTGQTDHSVHNSAQNGHFNLLFVTPEKACSLPVSFWSSLLKVGVCLLAVDEAHCISEWGHDFRVEYKQLYKLRNILLDVPFVGLTATATAKVRFDIINSLKMNDPYISVGSFDRKNLFYGVKHFNRGSQFMDELVQEISKFVGNGDSTIIYCTTVKDVEQVFQLLQQAGIRAGIYHGQMGNKAREESHKSFIRDELHVMVATIAFGMGIDKPNIRQVIHYGCPKSLESYYQESGRCGRDGIPSVCWLYYTGSDFAKGDFYCGAKRILDMHFDKLPLHGLGKGYSSNWWKALANQLICHGYLMETIKDVYKFVSVHTKGEKYLSSARPDYQPPLVLPLTDQMVDDEEYQCTTGGVENFNSLATLQSESFLEVEVQLYQKLLEERIKLARSIGTAPYAICGDQTIKRIALTRPSTKARLANIEGVNQHLVAKHGDRILQSIRHLTQELNLSLDGEASLQITVNTRKVCPTPNLQKTLSPAKFEAWKMWHEDGLSIHKIANLPSRQAPIKVETVCEYLLDAAQEGLEFDWIRFCSEIGLTGEIFSDIQGAIIKVGSREKLKPIKNELPEDVSYAHIKTFLAMQTSGMSLEGMQPSHLSPSKDDPVQNKVPANSVEIASLTTVTERKELKPDPIHDEDLCSPEKRQKTIITDGSSTALEATETSILDLLKNYDEGVSLSDILKHFKGSREDSVIDLLSSLEADFMIFKKNNLYRLL</sequence>
<dbReference type="AlphaFoldDB" id="B9SK67"/>
<reference evidence="15" key="1">
    <citation type="journal article" date="2010" name="Nat. Biotechnol.">
        <title>Draft genome sequence of the oilseed species Ricinus communis.</title>
        <authorList>
            <person name="Chan A.P."/>
            <person name="Crabtree J."/>
            <person name="Zhao Q."/>
            <person name="Lorenzi H."/>
            <person name="Orvis J."/>
            <person name="Puiu D."/>
            <person name="Melake-Berhan A."/>
            <person name="Jones K.M."/>
            <person name="Redman J."/>
            <person name="Chen G."/>
            <person name="Cahoon E.B."/>
            <person name="Gedil M."/>
            <person name="Stanke M."/>
            <person name="Haas B.J."/>
            <person name="Wortman J.R."/>
            <person name="Fraser-Liggett C.M."/>
            <person name="Ravel J."/>
            <person name="Rabinowicz P.D."/>
        </authorList>
    </citation>
    <scope>NUCLEOTIDE SEQUENCE [LARGE SCALE GENOMIC DNA]</scope>
    <source>
        <strain evidence="15">cv. Hale</strain>
    </source>
</reference>
<evidence type="ECO:0000256" key="5">
    <source>
        <dbReference type="ARBA" id="ARBA00022806"/>
    </source>
</evidence>
<dbReference type="InterPro" id="IPR004589">
    <property type="entry name" value="DNA_helicase_ATP-dep_RecQ"/>
</dbReference>
<comment type="cofactor">
    <cofactor evidence="1">
        <name>Zn(2+)</name>
        <dbReference type="ChEBI" id="CHEBI:29105"/>
    </cofactor>
</comment>
<dbReference type="SUPFAM" id="SSF52540">
    <property type="entry name" value="P-loop containing nucleoside triphosphate hydrolases"/>
    <property type="match status" value="1"/>
</dbReference>
<keyword evidence="5" id="KW-0347">Helicase</keyword>
<dbReference type="EMBL" id="EQ974000">
    <property type="protein sequence ID" value="EEF35962.1"/>
    <property type="molecule type" value="Genomic_DNA"/>
</dbReference>
<dbReference type="GO" id="GO:0003677">
    <property type="term" value="F:DNA binding"/>
    <property type="evidence" value="ECO:0007669"/>
    <property type="project" value="UniProtKB-KW"/>
</dbReference>
<dbReference type="GO" id="GO:0016787">
    <property type="term" value="F:hydrolase activity"/>
    <property type="evidence" value="ECO:0007669"/>
    <property type="project" value="UniProtKB-KW"/>
</dbReference>
<keyword evidence="7" id="KW-0238">DNA-binding</keyword>
<dbReference type="Pfam" id="PF00270">
    <property type="entry name" value="DEAD"/>
    <property type="match status" value="1"/>
</dbReference>
<evidence type="ECO:0000256" key="6">
    <source>
        <dbReference type="ARBA" id="ARBA00022840"/>
    </source>
</evidence>
<dbReference type="Pfam" id="PF00271">
    <property type="entry name" value="Helicase_C"/>
    <property type="match status" value="1"/>
</dbReference>
<evidence type="ECO:0000256" key="1">
    <source>
        <dbReference type="ARBA" id="ARBA00001947"/>
    </source>
</evidence>